<feature type="region of interest" description="Disordered" evidence="1">
    <location>
        <begin position="203"/>
        <end position="230"/>
    </location>
</feature>
<evidence type="ECO:0000256" key="1">
    <source>
        <dbReference type="SAM" id="MobiDB-lite"/>
    </source>
</evidence>
<keyword evidence="2" id="KW-0812">Transmembrane</keyword>
<dbReference type="Proteomes" id="UP001553148">
    <property type="component" value="Unassembled WGS sequence"/>
</dbReference>
<keyword evidence="5" id="KW-1185">Reference proteome</keyword>
<feature type="chain" id="PRO_5045532679" evidence="3">
    <location>
        <begin position="31"/>
        <end position="473"/>
    </location>
</feature>
<organism evidence="4 5">
    <name type="scientific">Streptomyces griseosporeus</name>
    <dbReference type="NCBI Taxonomy" id="1910"/>
    <lineage>
        <taxon>Bacteria</taxon>
        <taxon>Bacillati</taxon>
        <taxon>Actinomycetota</taxon>
        <taxon>Actinomycetes</taxon>
        <taxon>Kitasatosporales</taxon>
        <taxon>Streptomycetaceae</taxon>
        <taxon>Streptomyces</taxon>
    </lineage>
</organism>
<keyword evidence="3" id="KW-0732">Signal</keyword>
<reference evidence="4 5" key="1">
    <citation type="submission" date="2024-06" db="EMBL/GenBank/DDBJ databases">
        <title>The Natural Products Discovery Center: Release of the First 8490 Sequenced Strains for Exploring Actinobacteria Biosynthetic Diversity.</title>
        <authorList>
            <person name="Kalkreuter E."/>
            <person name="Kautsar S.A."/>
            <person name="Yang D."/>
            <person name="Bader C.D."/>
            <person name="Teijaro C.N."/>
            <person name="Fluegel L."/>
            <person name="Davis C.M."/>
            <person name="Simpson J.R."/>
            <person name="Lauterbach L."/>
            <person name="Steele A.D."/>
            <person name="Gui C."/>
            <person name="Meng S."/>
            <person name="Li G."/>
            <person name="Viehrig K."/>
            <person name="Ye F."/>
            <person name="Su P."/>
            <person name="Kiefer A.F."/>
            <person name="Nichols A."/>
            <person name="Cepeda A.J."/>
            <person name="Yan W."/>
            <person name="Fan B."/>
            <person name="Jiang Y."/>
            <person name="Adhikari A."/>
            <person name="Zheng C.-J."/>
            <person name="Schuster L."/>
            <person name="Cowan T.M."/>
            <person name="Smanski M.J."/>
            <person name="Chevrette M.G."/>
            <person name="De Carvalho L.P.S."/>
            <person name="Shen B."/>
        </authorList>
    </citation>
    <scope>NUCLEOTIDE SEQUENCE [LARGE SCALE GENOMIC DNA]</scope>
    <source>
        <strain evidence="4 5">NPDC052360</strain>
    </source>
</reference>
<evidence type="ECO:0000313" key="5">
    <source>
        <dbReference type="Proteomes" id="UP001553148"/>
    </source>
</evidence>
<feature type="transmembrane region" description="Helical" evidence="2">
    <location>
        <begin position="430"/>
        <end position="452"/>
    </location>
</feature>
<evidence type="ECO:0000256" key="3">
    <source>
        <dbReference type="SAM" id="SignalP"/>
    </source>
</evidence>
<dbReference type="EMBL" id="JBFAUJ010000002">
    <property type="protein sequence ID" value="MEV8459102.1"/>
    <property type="molecule type" value="Genomic_DNA"/>
</dbReference>
<gene>
    <name evidence="4" type="ORF">AB0470_06085</name>
</gene>
<protein>
    <submittedName>
        <fullName evidence="4">Uncharacterized protein</fullName>
    </submittedName>
</protein>
<proteinExistence type="predicted"/>
<keyword evidence="2" id="KW-0472">Membrane</keyword>
<dbReference type="RefSeq" id="WP_239513184.1">
    <property type="nucleotide sequence ID" value="NZ_JBFAUJ010000002.1"/>
</dbReference>
<name>A0ABV3KII5_STRGS</name>
<comment type="caution">
    <text evidence="4">The sequence shown here is derived from an EMBL/GenBank/DDBJ whole genome shotgun (WGS) entry which is preliminary data.</text>
</comment>
<feature type="signal peptide" evidence="3">
    <location>
        <begin position="1"/>
        <end position="30"/>
    </location>
</feature>
<accession>A0ABV3KII5</accession>
<sequence length="473" mass="47237">MGRYRANAVVRGGVAAAVAGALVSGVPASAGAVGPGGYGFDPAGRQLSAATTTSAAGLLEPGGTYRSSLPAEGRTYYRLALDATSTAYVAVTAVPPSGADVAVTDGIRVALQDADGHYCSTDTASVGAARSPRPVTAWGTREAGNGRPACRDAGTYYVVVERLRASSSSSSSSSSSFSSSSSPFSSSAWELELTAAVEAPLKEAGPTTAPGTEASASTPPLAGPARKRPGGNGFAGAAVVGQGVWSDTLTPGRTLFYKVPVDWGQRLSVTAELGSAPDDASGLVAGALGLSLYNPARVPVDDATVSYGGSQKSAALDDLPPVRYRNRYAVHDEVSGMRFAGTYYLAVHLSERVAERFGAGPFDLTLRVRVAGAERQPGPGYAGESTPADTFRVTDEERRAAALGGGGFAGGVTGGASGGADAGGGTAMKALAAGGIGAGTLLLAVLGGWTLVARRRAGSAAAQTRVSAQNPTA</sequence>
<evidence type="ECO:0000313" key="4">
    <source>
        <dbReference type="EMBL" id="MEV8459102.1"/>
    </source>
</evidence>
<keyword evidence="2" id="KW-1133">Transmembrane helix</keyword>
<evidence type="ECO:0000256" key="2">
    <source>
        <dbReference type="SAM" id="Phobius"/>
    </source>
</evidence>